<comment type="caution">
    <text evidence="2">The sequence shown here is derived from an EMBL/GenBank/DDBJ whole genome shotgun (WGS) entry which is preliminary data.</text>
</comment>
<dbReference type="Proteomes" id="UP000034448">
    <property type="component" value="Unassembled WGS sequence"/>
</dbReference>
<evidence type="ECO:0000313" key="2">
    <source>
        <dbReference type="EMBL" id="KKQ16427.1"/>
    </source>
</evidence>
<keyword evidence="1" id="KW-0472">Membrane</keyword>
<reference evidence="2 3" key="1">
    <citation type="journal article" date="2015" name="Nature">
        <title>rRNA introns, odd ribosomes, and small enigmatic genomes across a large radiation of phyla.</title>
        <authorList>
            <person name="Brown C.T."/>
            <person name="Hug L.A."/>
            <person name="Thomas B.C."/>
            <person name="Sharon I."/>
            <person name="Castelle C.J."/>
            <person name="Singh A."/>
            <person name="Wilkins M.J."/>
            <person name="Williams K.H."/>
            <person name="Banfield J.F."/>
        </authorList>
    </citation>
    <scope>NUCLEOTIDE SEQUENCE [LARGE SCALE GENOMIC DNA]</scope>
</reference>
<evidence type="ECO:0000256" key="1">
    <source>
        <dbReference type="SAM" id="Phobius"/>
    </source>
</evidence>
<gene>
    <name evidence="2" type="ORF">US28_C0001G0017</name>
</gene>
<dbReference type="AlphaFoldDB" id="A0A0G0FEU9"/>
<dbReference type="EMBL" id="LBSJ01000001">
    <property type="protein sequence ID" value="KKQ16427.1"/>
    <property type="molecule type" value="Genomic_DNA"/>
</dbReference>
<accession>A0A0G0FEU9</accession>
<sequence length="152" mass="16716">MNDMEETASTPLHKKIPFIHQFSFDSISKVLTIVLVVSLLGGIGTGYFLSTNSGSKTANQIPLNQKPATAQQDSRTFRDFAEGKIVKKPEPKQGEYTEGTHLLTRDGAMPVALTSSVVDLSLYENKKVKVFGETQKALKEGWLMDVGKVEEI</sequence>
<protein>
    <submittedName>
        <fullName evidence="2">Uncharacterized protein</fullName>
    </submittedName>
</protein>
<name>A0A0G0FEU9_9BACT</name>
<feature type="transmembrane region" description="Helical" evidence="1">
    <location>
        <begin position="30"/>
        <end position="49"/>
    </location>
</feature>
<keyword evidence="1" id="KW-0812">Transmembrane</keyword>
<keyword evidence="1" id="KW-1133">Transmembrane helix</keyword>
<evidence type="ECO:0000313" key="3">
    <source>
        <dbReference type="Proteomes" id="UP000034448"/>
    </source>
</evidence>
<organism evidence="2 3">
    <name type="scientific">Candidatus Daviesbacteria bacterium GW2011_GWA1_36_8</name>
    <dbReference type="NCBI Taxonomy" id="1618417"/>
    <lineage>
        <taxon>Bacteria</taxon>
        <taxon>Candidatus Daviesiibacteriota</taxon>
    </lineage>
</organism>
<proteinExistence type="predicted"/>